<dbReference type="Proteomes" id="UP000461288">
    <property type="component" value="Unassembled WGS sequence"/>
</dbReference>
<evidence type="ECO:0000313" key="4">
    <source>
        <dbReference type="Proteomes" id="UP000461288"/>
    </source>
</evidence>
<feature type="domain" description="Arc-like DNA binding" evidence="2">
    <location>
        <begin position="2"/>
        <end position="48"/>
    </location>
</feature>
<feature type="region of interest" description="Disordered" evidence="1">
    <location>
        <begin position="101"/>
        <end position="124"/>
    </location>
</feature>
<dbReference type="InterPro" id="IPR013321">
    <property type="entry name" value="Arc_rbn_hlx_hlx"/>
</dbReference>
<dbReference type="SUPFAM" id="SSF47598">
    <property type="entry name" value="Ribbon-helix-helix"/>
    <property type="match status" value="1"/>
</dbReference>
<gene>
    <name evidence="3" type="ORF">GO594_01745</name>
</gene>
<evidence type="ECO:0000259" key="2">
    <source>
        <dbReference type="Pfam" id="PF03869"/>
    </source>
</evidence>
<evidence type="ECO:0000256" key="1">
    <source>
        <dbReference type="SAM" id="MobiDB-lite"/>
    </source>
</evidence>
<sequence length="124" mass="13758">MSRTDLQVNFRMPASLKEELEALARANRRSLTAEIVARLERSISDPDELGISDRDRLNGNDLSGYEAPTGGVSKEKLLQGLGGRTPRENVFIASMLKALRDLDEMPGQEPSPPRKKSKRIKPAE</sequence>
<keyword evidence="3" id="KW-0238">DNA-binding</keyword>
<feature type="region of interest" description="Disordered" evidence="1">
    <location>
        <begin position="46"/>
        <end position="71"/>
    </location>
</feature>
<feature type="compositionally biased region" description="Basic residues" evidence="1">
    <location>
        <begin position="113"/>
        <end position="124"/>
    </location>
</feature>
<organism evidence="3 4">
    <name type="scientific">Metapseudomonas otitidis</name>
    <dbReference type="NCBI Taxonomy" id="319939"/>
    <lineage>
        <taxon>Bacteria</taxon>
        <taxon>Pseudomonadati</taxon>
        <taxon>Pseudomonadota</taxon>
        <taxon>Gammaproteobacteria</taxon>
        <taxon>Pseudomonadales</taxon>
        <taxon>Pseudomonadaceae</taxon>
        <taxon>Metapseudomonas</taxon>
    </lineage>
</organism>
<dbReference type="GO" id="GO:0003677">
    <property type="term" value="F:DNA binding"/>
    <property type="evidence" value="ECO:0007669"/>
    <property type="project" value="UniProtKB-KW"/>
</dbReference>
<dbReference type="AlphaFoldDB" id="A0A7X3H556"/>
<dbReference type="InterPro" id="IPR010985">
    <property type="entry name" value="Ribbon_hlx_hlx"/>
</dbReference>
<accession>A0A7X3H556</accession>
<dbReference type="Gene3D" id="1.10.1220.10">
    <property type="entry name" value="Met repressor-like"/>
    <property type="match status" value="1"/>
</dbReference>
<dbReference type="Pfam" id="PF03869">
    <property type="entry name" value="Arc"/>
    <property type="match status" value="1"/>
</dbReference>
<dbReference type="InterPro" id="IPR005569">
    <property type="entry name" value="Arc_DNA-bd_dom"/>
</dbReference>
<dbReference type="EMBL" id="WTFN01000003">
    <property type="protein sequence ID" value="MWK54689.1"/>
    <property type="molecule type" value="Genomic_DNA"/>
</dbReference>
<name>A0A7X3H556_9GAMM</name>
<comment type="caution">
    <text evidence="3">The sequence shown here is derived from an EMBL/GenBank/DDBJ whole genome shotgun (WGS) entry which is preliminary data.</text>
</comment>
<protein>
    <submittedName>
        <fullName evidence="3">Arc family DNA-binding protein</fullName>
    </submittedName>
</protein>
<evidence type="ECO:0000313" key="3">
    <source>
        <dbReference type="EMBL" id="MWK54689.1"/>
    </source>
</evidence>
<dbReference type="GO" id="GO:0006355">
    <property type="term" value="P:regulation of DNA-templated transcription"/>
    <property type="evidence" value="ECO:0007669"/>
    <property type="project" value="InterPro"/>
</dbReference>
<proteinExistence type="predicted"/>
<reference evidence="3 4" key="1">
    <citation type="submission" date="2019-12" db="EMBL/GenBank/DDBJ databases">
        <title>Draft genome sequence of Pseudomonas otitidis recovered from a chicken carcass.</title>
        <authorList>
            <person name="Vieira T.R."/>
            <person name="Oliviera E.F.C."/>
            <person name="Silva N.M.V."/>
            <person name="Sambrano G.E."/>
            <person name="Cibulski S.P."/>
            <person name="Cardoso M.R.I."/>
        </authorList>
    </citation>
    <scope>NUCLEOTIDE SEQUENCE [LARGE SCALE GENOMIC DNA]</scope>
    <source>
        <strain evidence="3 4">25_K</strain>
    </source>
</reference>
<dbReference type="RefSeq" id="WP_160479579.1">
    <property type="nucleotide sequence ID" value="NZ_WTFN01000003.1"/>
</dbReference>